<keyword evidence="7 14" id="KW-0812">Transmembrane</keyword>
<dbReference type="Ensembl" id="ENSCMIT00000010967.1">
    <property type="protein sequence ID" value="ENSCMIP00000010690.1"/>
    <property type="gene ID" value="ENSCMIG00000005586.1"/>
</dbReference>
<evidence type="ECO:0000256" key="7">
    <source>
        <dbReference type="ARBA" id="ARBA00022692"/>
    </source>
</evidence>
<keyword evidence="19" id="KW-1185">Reference proteome</keyword>
<evidence type="ECO:0000256" key="3">
    <source>
        <dbReference type="ARBA" id="ARBA00022448"/>
    </source>
</evidence>
<evidence type="ECO:0000256" key="5">
    <source>
        <dbReference type="ARBA" id="ARBA00022568"/>
    </source>
</evidence>
<dbReference type="OMA" id="EFLIYEP"/>
<sequence length="1332" mass="152623">MESIPLKPSYFNRFFLSPVCSLYNQDGFKKWIYENLMKMECVCYVENPELVCSCGYLKDHHSGEAISHGYRQEGNKWIYERHVRQVPTDAFGDIVFEGQRNGKYVRVSSGTAPATLYELMTKQWGLNPPHLLISVTGGAKNFYLKPSLRNLFCRGLIKVAKSTGAWIITGGSHAGVMKHVGEAVRRYTMTSSSKEGEVVAIGVATWGIVHNRECLINKEGMFPVEYTLDEENQGRLSCLDHNHSHFILVDDGTHGKYGVEILLRSNLEKYISKQRMGTEDVGIETPIICVVLEGGEGTLNTIHSAMMNGMPCVIVEGSGRAADVLASVANLPVSQITISLMQKQLRTFFSETFNTFSDRRIISWTKKVQDIVRMHQLLTVFKAEKARNQELDVAILQALLKASSNASHLGKENLEHQLKLAVAWDRVDIAKSEIFTDKKRWKSSNLHQAMFAALVGNKPGFVELFLENGVNLGEFVTPEILERLYNNVPQSTLLYKKLRKAVEGERRRDASDNVDAKQRILLHHVSGILRELLGDFTEPFYEKPKDHQCKKHLKLKHSDSQESEICDDVEQEFEEPARDLFLWAILQKRKMLANILWVQSSDSIASALVATKILKKLSSEANDTDLSEAMEELAQEYEDRAIGVFTECYRKDPKRAQKLLIRVSNAWGNTTCLRLAIEGDDQNFMAQGGVQSFLTKIWWGDISVDTQTWQVLLCMVLWPIIHSNFISFRQDEEIRMKKASKVDSSSDISQKDLKPLSCCERLRAFYTAPVVVFYWNVLAYFGFLWLFSYVLLIDFQSQPSGREYFLYLWLFTLVCEEIRQLFSNPDDLGFWKKAILYFSDIWNKLDVAAILVFLVGLACRWISETFYYGRIILCLDFIIYCFRVMHIFAVNKTLGPKIIMVKRMMKDIFFFLFLLALSIVAFGVAKQGILIHNEDRLDWIFQGVVYHPYRMIFGEIPIDVVSGFDLNQCTLTGSDPYKPKCPEHDSNNNPIFPEWITVILLCIYLLFTNILLLNLLIAMFNYTFQLVQENTDKIWKFQRCHLIEEYHSRPSAPPPFIILSHIILFVQCIIIRRPPQIQKRLEEEEDFALLLWEGIMKENYLAKSIHKMGQSTEQQIRSTADKCVTVGKDSMGGMPTFCAANLSDSLSSTDIPESKSKEQEDSDDEDKDSKTLHHVDARSFFYPDSNIERFPVPDEKVPWEVEFSEYNPPNYTCENVDDCNSTTACFRNPLGRTGLRGRGKLRLFGPNHMMDPIITRLRLILSLKMLGKIQTLMKESIEVKRGYVDDPNNTDNAWIENLAVNLHLCGDNASFLSYLAKDVSMFLYIAINMYLF</sequence>
<evidence type="ECO:0000256" key="12">
    <source>
        <dbReference type="ARBA" id="ARBA00023303"/>
    </source>
</evidence>
<keyword evidence="9 14" id="KW-1133">Transmembrane helix</keyword>
<keyword evidence="5" id="KW-0109">Calcium transport</keyword>
<name>A0A4W3H5R4_CALMI</name>
<keyword evidence="4" id="KW-1003">Cell membrane</keyword>
<dbReference type="Pfam" id="PF25508">
    <property type="entry name" value="TRPM2"/>
    <property type="match status" value="1"/>
</dbReference>
<reference evidence="18" key="4">
    <citation type="submission" date="2025-08" db="UniProtKB">
        <authorList>
            <consortium name="Ensembl"/>
        </authorList>
    </citation>
    <scope>IDENTIFICATION</scope>
</reference>
<keyword evidence="8" id="KW-0106">Calcium</keyword>
<feature type="domain" description="TRPM SLOG" evidence="16">
    <location>
        <begin position="103"/>
        <end position="356"/>
    </location>
</feature>
<dbReference type="PANTHER" id="PTHR13800:SF2">
    <property type="entry name" value="TRANSIENT RECEPTOR POTENTIAL CATION CHANNEL SUBFAMILY M MEMBER 2"/>
    <property type="match status" value="1"/>
</dbReference>
<dbReference type="InterPro" id="IPR050927">
    <property type="entry name" value="TRPM"/>
</dbReference>
<evidence type="ECO:0000256" key="13">
    <source>
        <dbReference type="SAM" id="MobiDB-lite"/>
    </source>
</evidence>
<dbReference type="Pfam" id="PF18139">
    <property type="entry name" value="LSDAT_euk"/>
    <property type="match status" value="1"/>
</dbReference>
<evidence type="ECO:0000313" key="19">
    <source>
        <dbReference type="Proteomes" id="UP000314986"/>
    </source>
</evidence>
<reference evidence="19" key="1">
    <citation type="journal article" date="2006" name="Science">
        <title>Ancient noncoding elements conserved in the human genome.</title>
        <authorList>
            <person name="Venkatesh B."/>
            <person name="Kirkness E.F."/>
            <person name="Loh Y.H."/>
            <person name="Halpern A.L."/>
            <person name="Lee A.P."/>
            <person name="Johnson J."/>
            <person name="Dandona N."/>
            <person name="Viswanathan L.D."/>
            <person name="Tay A."/>
            <person name="Venter J.C."/>
            <person name="Strausberg R.L."/>
            <person name="Brenner S."/>
        </authorList>
    </citation>
    <scope>NUCLEOTIDE SEQUENCE [LARGE SCALE GENOMIC DNA]</scope>
</reference>
<reference evidence="19" key="3">
    <citation type="journal article" date="2014" name="Nature">
        <title>Elephant shark genome provides unique insights into gnathostome evolution.</title>
        <authorList>
            <consortium name="International Elephant Shark Genome Sequencing Consortium"/>
            <person name="Venkatesh B."/>
            <person name="Lee A.P."/>
            <person name="Ravi V."/>
            <person name="Maurya A.K."/>
            <person name="Lian M.M."/>
            <person name="Swann J.B."/>
            <person name="Ohta Y."/>
            <person name="Flajnik M.F."/>
            <person name="Sutoh Y."/>
            <person name="Kasahara M."/>
            <person name="Hoon S."/>
            <person name="Gangu V."/>
            <person name="Roy S.W."/>
            <person name="Irimia M."/>
            <person name="Korzh V."/>
            <person name="Kondrychyn I."/>
            <person name="Lim Z.W."/>
            <person name="Tay B.H."/>
            <person name="Tohari S."/>
            <person name="Kong K.W."/>
            <person name="Ho S."/>
            <person name="Lorente-Galdos B."/>
            <person name="Quilez J."/>
            <person name="Marques-Bonet T."/>
            <person name="Raney B.J."/>
            <person name="Ingham P.W."/>
            <person name="Tay A."/>
            <person name="Hillier L.W."/>
            <person name="Minx P."/>
            <person name="Boehm T."/>
            <person name="Wilson R.K."/>
            <person name="Brenner S."/>
            <person name="Warren W.C."/>
        </authorList>
    </citation>
    <scope>NUCLEOTIDE SEQUENCE [LARGE SCALE GENOMIC DNA]</scope>
</reference>
<feature type="transmembrane region" description="Helical" evidence="14">
    <location>
        <begin position="772"/>
        <end position="792"/>
    </location>
</feature>
<keyword evidence="6" id="KW-0107">Calcium channel</keyword>
<dbReference type="Gene3D" id="3.90.79.10">
    <property type="entry name" value="Nucleoside Triphosphate Pyrophosphohydrolase"/>
    <property type="match status" value="1"/>
</dbReference>
<comment type="subcellular location">
    <subcellularLocation>
        <location evidence="1">Cell membrane</location>
        <topology evidence="1">Multi-pass membrane protein</topology>
    </subcellularLocation>
</comment>
<evidence type="ECO:0000256" key="11">
    <source>
        <dbReference type="ARBA" id="ARBA00023136"/>
    </source>
</evidence>
<evidence type="ECO:0000256" key="8">
    <source>
        <dbReference type="ARBA" id="ARBA00022837"/>
    </source>
</evidence>
<dbReference type="GO" id="GO:0099604">
    <property type="term" value="F:ligand-gated calcium channel activity"/>
    <property type="evidence" value="ECO:0007669"/>
    <property type="project" value="TreeGrafter"/>
</dbReference>
<keyword evidence="3" id="KW-0813">Transport</keyword>
<dbReference type="Pfam" id="PF00520">
    <property type="entry name" value="Ion_trans"/>
    <property type="match status" value="1"/>
</dbReference>
<dbReference type="InterPro" id="IPR015797">
    <property type="entry name" value="NUDIX_hydrolase-like_dom_sf"/>
</dbReference>
<comment type="similarity">
    <text evidence="2">Belongs to the transient receptor (TC 1.A.4) family. LTrpC subfamily. TRPM2 sub-subfamily.</text>
</comment>
<dbReference type="InterPro" id="IPR005821">
    <property type="entry name" value="Ion_trans_dom"/>
</dbReference>
<keyword evidence="12" id="KW-0407">Ion channel</keyword>
<protein>
    <submittedName>
        <fullName evidence="18">Transient receptor potential cation channel, subfamily M, member 2</fullName>
    </submittedName>
</protein>
<dbReference type="InParanoid" id="A0A4W3H5R4"/>
<evidence type="ECO:0000256" key="9">
    <source>
        <dbReference type="ARBA" id="ARBA00022989"/>
    </source>
</evidence>
<reference evidence="18" key="5">
    <citation type="submission" date="2025-09" db="UniProtKB">
        <authorList>
            <consortium name="Ensembl"/>
        </authorList>
    </citation>
    <scope>IDENTIFICATION</scope>
</reference>
<accession>A0A4W3H5R4</accession>
<feature type="transmembrane region" description="Helical" evidence="14">
    <location>
        <begin position="908"/>
        <end position="925"/>
    </location>
</feature>
<feature type="transmembrane region" description="Helical" evidence="14">
    <location>
        <begin position="995"/>
        <end position="1020"/>
    </location>
</feature>
<organism evidence="18 19">
    <name type="scientific">Callorhinchus milii</name>
    <name type="common">Ghost shark</name>
    <dbReference type="NCBI Taxonomy" id="7868"/>
    <lineage>
        <taxon>Eukaryota</taxon>
        <taxon>Metazoa</taxon>
        <taxon>Chordata</taxon>
        <taxon>Craniata</taxon>
        <taxon>Vertebrata</taxon>
        <taxon>Chondrichthyes</taxon>
        <taxon>Holocephali</taxon>
        <taxon>Chimaeriformes</taxon>
        <taxon>Callorhinchidae</taxon>
        <taxon>Callorhinchus</taxon>
    </lineage>
</organism>
<keyword evidence="11 14" id="KW-0472">Membrane</keyword>
<evidence type="ECO:0000259" key="16">
    <source>
        <dbReference type="Pfam" id="PF18139"/>
    </source>
</evidence>
<feature type="domain" description="Ion transport" evidence="15">
    <location>
        <begin position="781"/>
        <end position="1031"/>
    </location>
</feature>
<dbReference type="GeneTree" id="ENSGT00940000156404"/>
<evidence type="ECO:0000256" key="6">
    <source>
        <dbReference type="ARBA" id="ARBA00022673"/>
    </source>
</evidence>
<evidence type="ECO:0000256" key="1">
    <source>
        <dbReference type="ARBA" id="ARBA00004651"/>
    </source>
</evidence>
<evidence type="ECO:0000256" key="4">
    <source>
        <dbReference type="ARBA" id="ARBA00022475"/>
    </source>
</evidence>
<evidence type="ECO:0000259" key="15">
    <source>
        <dbReference type="Pfam" id="PF00520"/>
    </source>
</evidence>
<dbReference type="InterPro" id="IPR057366">
    <property type="entry name" value="TRPM-like"/>
</dbReference>
<dbReference type="GO" id="GO:0005886">
    <property type="term" value="C:plasma membrane"/>
    <property type="evidence" value="ECO:0007669"/>
    <property type="project" value="UniProtKB-SubCell"/>
</dbReference>
<dbReference type="STRING" id="7868.ENSCMIP00000010690"/>
<evidence type="ECO:0000259" key="17">
    <source>
        <dbReference type="Pfam" id="PF25508"/>
    </source>
</evidence>
<feature type="transmembrane region" description="Helical" evidence="14">
    <location>
        <begin position="867"/>
        <end position="888"/>
    </location>
</feature>
<dbReference type="InterPro" id="IPR041491">
    <property type="entry name" value="TRPM_SLOG"/>
</dbReference>
<dbReference type="Proteomes" id="UP000314986">
    <property type="component" value="Unassembled WGS sequence"/>
</dbReference>
<keyword evidence="10" id="KW-0406">Ion transport</keyword>
<evidence type="ECO:0000256" key="10">
    <source>
        <dbReference type="ARBA" id="ARBA00023065"/>
    </source>
</evidence>
<evidence type="ECO:0000313" key="18">
    <source>
        <dbReference type="Ensembl" id="ENSCMIP00000010690.1"/>
    </source>
</evidence>
<feature type="region of interest" description="Disordered" evidence="13">
    <location>
        <begin position="1144"/>
        <end position="1170"/>
    </location>
</feature>
<evidence type="ECO:0000256" key="14">
    <source>
        <dbReference type="SAM" id="Phobius"/>
    </source>
</evidence>
<dbReference type="SUPFAM" id="SSF55811">
    <property type="entry name" value="Nudix"/>
    <property type="match status" value="1"/>
</dbReference>
<dbReference type="PANTHER" id="PTHR13800">
    <property type="entry name" value="TRANSIENT RECEPTOR POTENTIAL CATION CHANNEL, SUBFAMILY M, MEMBER 6"/>
    <property type="match status" value="1"/>
</dbReference>
<feature type="domain" description="TRPM-like" evidence="17">
    <location>
        <begin position="433"/>
        <end position="687"/>
    </location>
</feature>
<evidence type="ECO:0000256" key="2">
    <source>
        <dbReference type="ARBA" id="ARBA00009501"/>
    </source>
</evidence>
<proteinExistence type="inferred from homology"/>
<reference evidence="19" key="2">
    <citation type="journal article" date="2007" name="PLoS Biol.">
        <title>Survey sequencing and comparative analysis of the elephant shark (Callorhinchus milii) genome.</title>
        <authorList>
            <person name="Venkatesh B."/>
            <person name="Kirkness E.F."/>
            <person name="Loh Y.H."/>
            <person name="Halpern A.L."/>
            <person name="Lee A.P."/>
            <person name="Johnson J."/>
            <person name="Dandona N."/>
            <person name="Viswanathan L.D."/>
            <person name="Tay A."/>
            <person name="Venter J.C."/>
            <person name="Strausberg R.L."/>
            <person name="Brenner S."/>
        </authorList>
    </citation>
    <scope>NUCLEOTIDE SEQUENCE [LARGE SCALE GENOMIC DNA]</scope>
</reference>
<feature type="transmembrane region" description="Helical" evidence="14">
    <location>
        <begin position="834"/>
        <end position="855"/>
    </location>
</feature>